<sequence>NIQDIHGKSYDLCICAGVRAPKWIANEQPIKDLNDIQDLMDHLSLAEIKIMVLISTVDVYPDRVDVDENTMIDDSRLVPYGFNRRLLEKWVEQTYPEHLIVRLPGLLGQGIKKNFIRDILYPMPMLFNENFMRHIKAEMNDVDYAFIERHYPKDGVNYSFNQTDEHEVKTILDRYKISSLLFTDSEDSFQYYPLMELRKHIDLCLQNKIRIINLVTEPVQAKEVYHYLYGKNFRNELPRMKQVYDLKTIHAKVLGGKKGYLYDKAEILEIIRKFVANYKR</sequence>
<name>W5VRD9_9BACT</name>
<reference evidence="1" key="1">
    <citation type="submission" date="2013-10" db="EMBL/GenBank/DDBJ databases">
        <title>Metagenomics Reveals New Arsenic Resistance Genes.</title>
        <authorList>
            <person name="Sharma R."/>
        </authorList>
    </citation>
    <scope>NUCLEOTIDE SEQUENCE</scope>
</reference>
<evidence type="ECO:0000313" key="1">
    <source>
        <dbReference type="EMBL" id="AHH81855.1"/>
    </source>
</evidence>
<dbReference type="AlphaFoldDB" id="W5VRD9"/>
<protein>
    <recommendedName>
        <fullName evidence="2">NAD(P)-dependent oxidoreductase</fullName>
    </recommendedName>
</protein>
<evidence type="ECO:0008006" key="2">
    <source>
        <dbReference type="Google" id="ProtNLM"/>
    </source>
</evidence>
<dbReference type="EMBL" id="KF733648">
    <property type="protein sequence ID" value="AHH81855.1"/>
    <property type="molecule type" value="Genomic_DNA"/>
</dbReference>
<feature type="non-terminal residue" evidence="1">
    <location>
        <position position="1"/>
    </location>
</feature>
<dbReference type="Gene3D" id="3.40.50.720">
    <property type="entry name" value="NAD(P)-binding Rossmann-like Domain"/>
    <property type="match status" value="1"/>
</dbReference>
<proteinExistence type="predicted"/>
<accession>W5VRD9</accession>
<organism evidence="1">
    <name type="scientific">uncultured bacterium pAB4</name>
    <dbReference type="NCBI Taxonomy" id="1444979"/>
    <lineage>
        <taxon>Bacteria</taxon>
        <taxon>environmental samples</taxon>
    </lineage>
</organism>